<proteinExistence type="predicted"/>
<organism evidence="10 11">
    <name type="scientific">Sphingobium nicotianae</name>
    <dbReference type="NCBI Taxonomy" id="2782607"/>
    <lineage>
        <taxon>Bacteria</taxon>
        <taxon>Pseudomonadati</taxon>
        <taxon>Pseudomonadota</taxon>
        <taxon>Alphaproteobacteria</taxon>
        <taxon>Sphingomonadales</taxon>
        <taxon>Sphingomonadaceae</taxon>
        <taxon>Sphingobium</taxon>
    </lineage>
</organism>
<feature type="transmembrane region" description="Helical" evidence="8">
    <location>
        <begin position="164"/>
        <end position="196"/>
    </location>
</feature>
<evidence type="ECO:0000256" key="5">
    <source>
        <dbReference type="ARBA" id="ARBA00022989"/>
    </source>
</evidence>
<comment type="subcellular location">
    <subcellularLocation>
        <location evidence="1">Cell membrane</location>
        <topology evidence="1">Multi-pass membrane protein</topology>
    </subcellularLocation>
</comment>
<evidence type="ECO:0000256" key="2">
    <source>
        <dbReference type="ARBA" id="ARBA00022448"/>
    </source>
</evidence>
<dbReference type="SUPFAM" id="SSF103473">
    <property type="entry name" value="MFS general substrate transporter"/>
    <property type="match status" value="1"/>
</dbReference>
<dbReference type="GO" id="GO:0005886">
    <property type="term" value="C:plasma membrane"/>
    <property type="evidence" value="ECO:0007669"/>
    <property type="project" value="UniProtKB-SubCell"/>
</dbReference>
<feature type="region of interest" description="Disordered" evidence="7">
    <location>
        <begin position="407"/>
        <end position="427"/>
    </location>
</feature>
<dbReference type="RefSeq" id="WP_214621901.1">
    <property type="nucleotide sequence ID" value="NZ_JAHGAW010000002.1"/>
</dbReference>
<feature type="transmembrane region" description="Helical" evidence="8">
    <location>
        <begin position="351"/>
        <end position="372"/>
    </location>
</feature>
<evidence type="ECO:0000256" key="7">
    <source>
        <dbReference type="SAM" id="MobiDB-lite"/>
    </source>
</evidence>
<evidence type="ECO:0000256" key="8">
    <source>
        <dbReference type="SAM" id="Phobius"/>
    </source>
</evidence>
<dbReference type="GO" id="GO:0022857">
    <property type="term" value="F:transmembrane transporter activity"/>
    <property type="evidence" value="ECO:0007669"/>
    <property type="project" value="InterPro"/>
</dbReference>
<gene>
    <name evidence="10" type="ORF">KK488_04340</name>
</gene>
<dbReference type="InterPro" id="IPR010290">
    <property type="entry name" value="TM_effector"/>
</dbReference>
<keyword evidence="3" id="KW-1003">Cell membrane</keyword>
<evidence type="ECO:0000256" key="3">
    <source>
        <dbReference type="ARBA" id="ARBA00022475"/>
    </source>
</evidence>
<sequence>MKNWFAGTFRSLRLYNYRLWAAGSLVSNVGTWMQRIAQDWLVLTELTHHSASAVGITMGLQFAPPILFLPWTGLAADYFDQRKLMLTTQALMGLLALALGLLTVTGVVQLWHVYVFAFLFGTVAAFDAPVRQTYVSELVGEADLANAVALNSMTFNGARMLGPAAAGVLIAGVGTGWAFLLNGASFIAVLLSILFLRRSELRPSARAQRGRSSFVDGFRYVWHRPDLRANLLMLLIIGMFGMNFAIFIATMAVKVFHADANGFGLLTSLMAVGTIIGGLMAAARERPYFKHLVAGAGVFGVGCTLGALAPSFWLYGAALVLTGMASLTFLNSTNALLQLSTEPAMRGRVMAIRMAIAMGGTPIGAPIVGWVADHAGPRWAMAVGAAAGFGALLVGIVYLMKIAPPDRAASGGHQAAREAVEPGEELT</sequence>
<dbReference type="Pfam" id="PF05977">
    <property type="entry name" value="MFS_3"/>
    <property type="match status" value="1"/>
</dbReference>
<dbReference type="PANTHER" id="PTHR23513:SF11">
    <property type="entry name" value="STAPHYLOFERRIN A TRANSPORTER"/>
    <property type="match status" value="1"/>
</dbReference>
<keyword evidence="11" id="KW-1185">Reference proteome</keyword>
<keyword evidence="5 8" id="KW-1133">Transmembrane helix</keyword>
<keyword evidence="4 8" id="KW-0812">Transmembrane</keyword>
<evidence type="ECO:0000313" key="11">
    <source>
        <dbReference type="Proteomes" id="UP001138757"/>
    </source>
</evidence>
<dbReference type="PROSITE" id="PS50850">
    <property type="entry name" value="MFS"/>
    <property type="match status" value="1"/>
</dbReference>
<accession>A0A9X1DA27</accession>
<reference evidence="10" key="1">
    <citation type="submission" date="2021-05" db="EMBL/GenBank/DDBJ databases">
        <title>Genome of Sphingobium sp. strain.</title>
        <authorList>
            <person name="Fan R."/>
        </authorList>
    </citation>
    <scope>NUCLEOTIDE SEQUENCE</scope>
    <source>
        <strain evidence="10">H33</strain>
    </source>
</reference>
<dbReference type="InterPro" id="IPR020846">
    <property type="entry name" value="MFS_dom"/>
</dbReference>
<comment type="caution">
    <text evidence="10">The sequence shown here is derived from an EMBL/GenBank/DDBJ whole genome shotgun (WGS) entry which is preliminary data.</text>
</comment>
<dbReference type="AlphaFoldDB" id="A0A9X1DA27"/>
<dbReference type="Proteomes" id="UP001138757">
    <property type="component" value="Unassembled WGS sequence"/>
</dbReference>
<name>A0A9X1DA27_9SPHN</name>
<feature type="transmembrane region" description="Helical" evidence="8">
    <location>
        <begin position="91"/>
        <end position="111"/>
    </location>
</feature>
<evidence type="ECO:0000259" key="9">
    <source>
        <dbReference type="PROSITE" id="PS50850"/>
    </source>
</evidence>
<feature type="domain" description="Major facilitator superfamily (MFS) profile" evidence="9">
    <location>
        <begin position="1"/>
        <end position="407"/>
    </location>
</feature>
<feature type="transmembrane region" description="Helical" evidence="8">
    <location>
        <begin position="288"/>
        <end position="307"/>
    </location>
</feature>
<feature type="transmembrane region" description="Helical" evidence="8">
    <location>
        <begin position="262"/>
        <end position="281"/>
    </location>
</feature>
<feature type="transmembrane region" description="Helical" evidence="8">
    <location>
        <begin position="313"/>
        <end position="330"/>
    </location>
</feature>
<evidence type="ECO:0000313" key="10">
    <source>
        <dbReference type="EMBL" id="MBT2186169.1"/>
    </source>
</evidence>
<evidence type="ECO:0000256" key="4">
    <source>
        <dbReference type="ARBA" id="ARBA00022692"/>
    </source>
</evidence>
<keyword evidence="2" id="KW-0813">Transport</keyword>
<evidence type="ECO:0000256" key="6">
    <source>
        <dbReference type="ARBA" id="ARBA00023136"/>
    </source>
</evidence>
<protein>
    <submittedName>
        <fullName evidence="10">MFS transporter</fullName>
    </submittedName>
</protein>
<dbReference type="InterPro" id="IPR036259">
    <property type="entry name" value="MFS_trans_sf"/>
</dbReference>
<dbReference type="EMBL" id="JAHGAW010000002">
    <property type="protein sequence ID" value="MBT2186169.1"/>
    <property type="molecule type" value="Genomic_DNA"/>
</dbReference>
<feature type="transmembrane region" description="Helical" evidence="8">
    <location>
        <begin position="231"/>
        <end position="256"/>
    </location>
</feature>
<keyword evidence="6 8" id="KW-0472">Membrane</keyword>
<dbReference type="PANTHER" id="PTHR23513">
    <property type="entry name" value="INTEGRAL MEMBRANE EFFLUX PROTEIN-RELATED"/>
    <property type="match status" value="1"/>
</dbReference>
<feature type="transmembrane region" description="Helical" evidence="8">
    <location>
        <begin position="378"/>
        <end position="400"/>
    </location>
</feature>
<dbReference type="Gene3D" id="1.20.1250.20">
    <property type="entry name" value="MFS general substrate transporter like domains"/>
    <property type="match status" value="1"/>
</dbReference>
<evidence type="ECO:0000256" key="1">
    <source>
        <dbReference type="ARBA" id="ARBA00004651"/>
    </source>
</evidence>
<dbReference type="CDD" id="cd06173">
    <property type="entry name" value="MFS_MefA_like"/>
    <property type="match status" value="1"/>
</dbReference>